<feature type="domain" description="Nucleolus and neural progenitor protein-like N-terminal" evidence="2">
    <location>
        <begin position="8"/>
        <end position="170"/>
    </location>
</feature>
<dbReference type="InterPro" id="IPR027951">
    <property type="entry name" value="Nepro_N"/>
</dbReference>
<proteinExistence type="predicted"/>
<dbReference type="GO" id="GO:0000172">
    <property type="term" value="C:ribonuclease MRP complex"/>
    <property type="evidence" value="ECO:0007669"/>
    <property type="project" value="InterPro"/>
</dbReference>
<dbReference type="GO" id="GO:0042134">
    <property type="term" value="F:rRNA primary transcript binding"/>
    <property type="evidence" value="ECO:0007669"/>
    <property type="project" value="InterPro"/>
</dbReference>
<evidence type="ECO:0000313" key="4">
    <source>
        <dbReference type="Proteomes" id="UP000076722"/>
    </source>
</evidence>
<dbReference type="Proteomes" id="UP000076722">
    <property type="component" value="Unassembled WGS sequence"/>
</dbReference>
<reference evidence="3 4" key="1">
    <citation type="journal article" date="2016" name="Mol. Biol. Evol.">
        <title>Comparative Genomics of Early-Diverging Mushroom-Forming Fungi Provides Insights into the Origins of Lignocellulose Decay Capabilities.</title>
        <authorList>
            <person name="Nagy L.G."/>
            <person name="Riley R."/>
            <person name="Tritt A."/>
            <person name="Adam C."/>
            <person name="Daum C."/>
            <person name="Floudas D."/>
            <person name="Sun H."/>
            <person name="Yadav J.S."/>
            <person name="Pangilinan J."/>
            <person name="Larsson K.H."/>
            <person name="Matsuura K."/>
            <person name="Barry K."/>
            <person name="Labutti K."/>
            <person name="Kuo R."/>
            <person name="Ohm R.A."/>
            <person name="Bhattacharya S.S."/>
            <person name="Shirouzu T."/>
            <person name="Yoshinaga Y."/>
            <person name="Martin F.M."/>
            <person name="Grigoriev I.V."/>
            <person name="Hibbett D.S."/>
        </authorList>
    </citation>
    <scope>NUCLEOTIDE SEQUENCE [LARGE SCALE GENOMIC DNA]</scope>
    <source>
        <strain evidence="3 4">HHB9708</strain>
    </source>
</reference>
<keyword evidence="4" id="KW-1185">Reference proteome</keyword>
<dbReference type="AlphaFoldDB" id="A0A165AMK8"/>
<evidence type="ECO:0000256" key="1">
    <source>
        <dbReference type="SAM" id="MobiDB-lite"/>
    </source>
</evidence>
<protein>
    <recommendedName>
        <fullName evidence="2">Nucleolus and neural progenitor protein-like N-terminal domain-containing protein</fullName>
    </recommendedName>
</protein>
<dbReference type="STRING" id="1314777.A0A165AMK8"/>
<feature type="region of interest" description="Disordered" evidence="1">
    <location>
        <begin position="215"/>
        <end position="251"/>
    </location>
</feature>
<dbReference type="InterPro" id="IPR047205">
    <property type="entry name" value="RMP1"/>
</dbReference>
<dbReference type="OrthoDB" id="114080at2759"/>
<organism evidence="3 4">
    <name type="scientific">Sistotremastrum niveocremeum HHB9708</name>
    <dbReference type="NCBI Taxonomy" id="1314777"/>
    <lineage>
        <taxon>Eukaryota</taxon>
        <taxon>Fungi</taxon>
        <taxon>Dikarya</taxon>
        <taxon>Basidiomycota</taxon>
        <taxon>Agaricomycotina</taxon>
        <taxon>Agaricomycetes</taxon>
        <taxon>Sistotremastrales</taxon>
        <taxon>Sistotremastraceae</taxon>
        <taxon>Sertulicium</taxon>
        <taxon>Sertulicium niveocremeum</taxon>
    </lineage>
</organism>
<name>A0A165AMK8_9AGAM</name>
<sequence>MDAFSPTPRSSIDSQNHATVSDSLKSLKAASRQIGDLIALVECEALALQRLYYKGKNQHRISLFWRHVVELKRICKRLSTTNAKYLVDAFRQKFYEQETNALKAAPSAWNHVPSVEGVILFIQRIHSIHELVVKATRATRTAYISFVQQCQNTAFLALTMTLMSTVSRIDAAMPEYQASLELTWSAARQILGLIDKTPMQTRRRIPKALTHVSLNEESEPHTNTFSLLEGPHTQSDEEDLGSSVPQLSPASRTLTTVSIPTQSTPTIVPQSEYLFMSEEQPTTTLYNHLHPPAPRPVIHVATQKAKPKPSSTKVKKPKKNEIDDIFGF</sequence>
<dbReference type="GO" id="GO:0000294">
    <property type="term" value="P:nuclear-transcribed mRNA catabolic process, RNase MRP-dependent"/>
    <property type="evidence" value="ECO:0007669"/>
    <property type="project" value="TreeGrafter"/>
</dbReference>
<dbReference type="Pfam" id="PF14780">
    <property type="entry name" value="NEPRO_N"/>
    <property type="match status" value="1"/>
</dbReference>
<evidence type="ECO:0000259" key="2">
    <source>
        <dbReference type="Pfam" id="PF14780"/>
    </source>
</evidence>
<evidence type="ECO:0000313" key="3">
    <source>
        <dbReference type="EMBL" id="KZS99284.1"/>
    </source>
</evidence>
<feature type="region of interest" description="Disordered" evidence="1">
    <location>
        <begin position="304"/>
        <end position="328"/>
    </location>
</feature>
<dbReference type="PANTHER" id="PTHR37792:SF1">
    <property type="entry name" value="RIBONUCLEASE MRP PROTEIN SUBUNIT RMP1"/>
    <property type="match status" value="1"/>
</dbReference>
<gene>
    <name evidence="3" type="ORF">SISNIDRAFT_480845</name>
</gene>
<dbReference type="GO" id="GO:0000466">
    <property type="term" value="P:maturation of 5.8S rRNA from tricistronic rRNA transcript (SSU-rRNA, 5.8S rRNA, LSU-rRNA)"/>
    <property type="evidence" value="ECO:0007669"/>
    <property type="project" value="TreeGrafter"/>
</dbReference>
<dbReference type="EMBL" id="KV419394">
    <property type="protein sequence ID" value="KZS99284.1"/>
    <property type="molecule type" value="Genomic_DNA"/>
</dbReference>
<accession>A0A165AMK8</accession>
<dbReference type="PANTHER" id="PTHR37792">
    <property type="entry name" value="RIBONUCLEASE MRP PROTEIN SUBUNIT RMP1"/>
    <property type="match status" value="1"/>
</dbReference>